<accession>A0AAN6QM19</accession>
<evidence type="ECO:0000256" key="1">
    <source>
        <dbReference type="ARBA" id="ARBA00001971"/>
    </source>
</evidence>
<dbReference type="Pfam" id="PF00067">
    <property type="entry name" value="p450"/>
    <property type="match status" value="1"/>
</dbReference>
<dbReference type="Gene3D" id="1.10.630.10">
    <property type="entry name" value="Cytochrome P450"/>
    <property type="match status" value="1"/>
</dbReference>
<organism evidence="9 10">
    <name type="scientific">Friedmanniomyces endolithicus</name>
    <dbReference type="NCBI Taxonomy" id="329885"/>
    <lineage>
        <taxon>Eukaryota</taxon>
        <taxon>Fungi</taxon>
        <taxon>Dikarya</taxon>
        <taxon>Ascomycota</taxon>
        <taxon>Pezizomycotina</taxon>
        <taxon>Dothideomycetes</taxon>
        <taxon>Dothideomycetidae</taxon>
        <taxon>Mycosphaerellales</taxon>
        <taxon>Teratosphaeriaceae</taxon>
        <taxon>Friedmanniomyces</taxon>
    </lineage>
</organism>
<evidence type="ECO:0000256" key="8">
    <source>
        <dbReference type="RuleBase" id="RU000461"/>
    </source>
</evidence>
<evidence type="ECO:0000313" key="10">
    <source>
        <dbReference type="Proteomes" id="UP001175353"/>
    </source>
</evidence>
<dbReference type="GO" id="GO:0020037">
    <property type="term" value="F:heme binding"/>
    <property type="evidence" value="ECO:0007669"/>
    <property type="project" value="InterPro"/>
</dbReference>
<evidence type="ECO:0000256" key="7">
    <source>
        <dbReference type="ARBA" id="ARBA00023033"/>
    </source>
</evidence>
<sequence>MALDLGPLVTHPPLLLAASVLLSPLIHLRACLRSRRTSHIPGIRYGALPLLGPWIGAYHFLRDPEAVLREGHAQHPTGCFKVATLTDEIIIASGQEKFLEYIAAPDSVLNGIDAINSAIQFEWTMGAGVYHRPYHIALVRGKLTQGVGKFLPDMQVEVDRLLREKVGEPEGWEEVDVHGVMINMIATTVNMALGGTRLAHDQAYLKEAIQYTFDMMFSAELVRSLPAWAKELAMPFTPVYRNKKRCEKMVGEYIEERLKATENGEVATEDMLQWLIDAAPAEERTMVQLNERLLSFQVAAIHTTTVTLTTAIYTLCAQSKLYLEPLRAEIRQHCPDGRFTKEALDRLAKVDSFLRECGRTGPIGTVASGRYARADFHFKDGTLIPRGCMVFGNTPVLHRILWEEEARFDGFRSSRLAEDGEGKKKPQLVSTGGDNLNFGHGRHACPGRFFAAAEVKLILAKLVLRYDMELIPGAKPMRMYIGTTKIPETKLKIRMRATTS</sequence>
<dbReference type="PANTHER" id="PTHR46206">
    <property type="entry name" value="CYTOCHROME P450"/>
    <property type="match status" value="1"/>
</dbReference>
<dbReference type="Proteomes" id="UP001175353">
    <property type="component" value="Unassembled WGS sequence"/>
</dbReference>
<evidence type="ECO:0000256" key="2">
    <source>
        <dbReference type="ARBA" id="ARBA00010617"/>
    </source>
</evidence>
<dbReference type="PANTHER" id="PTHR46206:SF1">
    <property type="entry name" value="P450, PUTATIVE (EUROFUNG)-RELATED"/>
    <property type="match status" value="1"/>
</dbReference>
<dbReference type="SUPFAM" id="SSF48264">
    <property type="entry name" value="Cytochrome P450"/>
    <property type="match status" value="1"/>
</dbReference>
<comment type="similarity">
    <text evidence="2 8">Belongs to the cytochrome P450 family.</text>
</comment>
<gene>
    <name evidence="9" type="ORF">LTR91_015473</name>
</gene>
<keyword evidence="6 8" id="KW-0408">Iron</keyword>
<dbReference type="EMBL" id="JAUJLE010000176">
    <property type="protein sequence ID" value="KAK0971545.1"/>
    <property type="molecule type" value="Genomic_DNA"/>
</dbReference>
<keyword evidence="5 8" id="KW-0560">Oxidoreductase</keyword>
<keyword evidence="4 8" id="KW-0479">Metal-binding</keyword>
<dbReference type="InterPro" id="IPR036396">
    <property type="entry name" value="Cyt_P450_sf"/>
</dbReference>
<comment type="caution">
    <text evidence="9">The sequence shown here is derived from an EMBL/GenBank/DDBJ whole genome shotgun (WGS) entry which is preliminary data.</text>
</comment>
<evidence type="ECO:0000256" key="5">
    <source>
        <dbReference type="ARBA" id="ARBA00023002"/>
    </source>
</evidence>
<proteinExistence type="inferred from homology"/>
<evidence type="ECO:0008006" key="11">
    <source>
        <dbReference type="Google" id="ProtNLM"/>
    </source>
</evidence>
<name>A0AAN6QM19_9PEZI</name>
<keyword evidence="7 8" id="KW-0503">Monooxygenase</keyword>
<dbReference type="PROSITE" id="PS00086">
    <property type="entry name" value="CYTOCHROME_P450"/>
    <property type="match status" value="1"/>
</dbReference>
<evidence type="ECO:0000256" key="3">
    <source>
        <dbReference type="ARBA" id="ARBA00022617"/>
    </source>
</evidence>
<reference evidence="9" key="1">
    <citation type="submission" date="2023-06" db="EMBL/GenBank/DDBJ databases">
        <title>Black Yeasts Isolated from many extreme environments.</title>
        <authorList>
            <person name="Coleine C."/>
            <person name="Stajich J.E."/>
            <person name="Selbmann L."/>
        </authorList>
    </citation>
    <scope>NUCLEOTIDE SEQUENCE</scope>
    <source>
        <strain evidence="9">CCFEE 5200</strain>
    </source>
</reference>
<keyword evidence="10" id="KW-1185">Reference proteome</keyword>
<dbReference type="GO" id="GO:0016705">
    <property type="term" value="F:oxidoreductase activity, acting on paired donors, with incorporation or reduction of molecular oxygen"/>
    <property type="evidence" value="ECO:0007669"/>
    <property type="project" value="InterPro"/>
</dbReference>
<protein>
    <recommendedName>
        <fullName evidence="11">Cytochrome P450</fullName>
    </recommendedName>
</protein>
<dbReference type="GO" id="GO:0004497">
    <property type="term" value="F:monooxygenase activity"/>
    <property type="evidence" value="ECO:0007669"/>
    <property type="project" value="UniProtKB-KW"/>
</dbReference>
<dbReference type="InterPro" id="IPR001128">
    <property type="entry name" value="Cyt_P450"/>
</dbReference>
<evidence type="ECO:0000256" key="6">
    <source>
        <dbReference type="ARBA" id="ARBA00023004"/>
    </source>
</evidence>
<keyword evidence="3 8" id="KW-0349">Heme</keyword>
<evidence type="ECO:0000313" key="9">
    <source>
        <dbReference type="EMBL" id="KAK0971545.1"/>
    </source>
</evidence>
<comment type="cofactor">
    <cofactor evidence="1">
        <name>heme</name>
        <dbReference type="ChEBI" id="CHEBI:30413"/>
    </cofactor>
</comment>
<dbReference type="CDD" id="cd11041">
    <property type="entry name" value="CYP503A1-like"/>
    <property type="match status" value="1"/>
</dbReference>
<dbReference type="GO" id="GO:0005506">
    <property type="term" value="F:iron ion binding"/>
    <property type="evidence" value="ECO:0007669"/>
    <property type="project" value="InterPro"/>
</dbReference>
<dbReference type="InterPro" id="IPR017972">
    <property type="entry name" value="Cyt_P450_CS"/>
</dbReference>
<evidence type="ECO:0000256" key="4">
    <source>
        <dbReference type="ARBA" id="ARBA00022723"/>
    </source>
</evidence>
<dbReference type="AlphaFoldDB" id="A0AAN6QM19"/>